<dbReference type="EMBL" id="KP136319">
    <property type="protein sequence ID" value="AJF98326.1"/>
    <property type="molecule type" value="Genomic_DNA"/>
</dbReference>
<protein>
    <submittedName>
        <fullName evidence="2">Uncharacterized protein</fullName>
    </submittedName>
</protein>
<proteinExistence type="predicted"/>
<evidence type="ECO:0000313" key="2">
    <source>
        <dbReference type="EMBL" id="AJF98326.1"/>
    </source>
</evidence>
<feature type="compositionally biased region" description="Basic and acidic residues" evidence="1">
    <location>
        <begin position="116"/>
        <end position="127"/>
    </location>
</feature>
<dbReference type="Proteomes" id="UP000202511">
    <property type="component" value="Segment"/>
</dbReference>
<organism evidence="2 3">
    <name type="scientific">Pandoravirus inopinatum</name>
    <dbReference type="NCBI Taxonomy" id="1605721"/>
    <lineage>
        <taxon>Viruses</taxon>
        <taxon>Pandoravirus</taxon>
    </lineage>
</organism>
<dbReference type="GeneID" id="23463243"/>
<evidence type="ECO:0000256" key="1">
    <source>
        <dbReference type="SAM" id="MobiDB-lite"/>
    </source>
</evidence>
<feature type="compositionally biased region" description="Basic residues" evidence="1">
    <location>
        <begin position="83"/>
        <end position="97"/>
    </location>
</feature>
<feature type="region of interest" description="Disordered" evidence="1">
    <location>
        <begin position="81"/>
        <end position="127"/>
    </location>
</feature>
<evidence type="ECO:0000313" key="3">
    <source>
        <dbReference type="Proteomes" id="UP000202511"/>
    </source>
</evidence>
<dbReference type="RefSeq" id="YP_009120561.1">
    <property type="nucleotide sequence ID" value="NC_026440.1"/>
</dbReference>
<name>A0A0B5JBD9_9VIRU</name>
<accession>A0A0B5JBD9</accession>
<dbReference type="KEGG" id="vg:23463243"/>
<reference evidence="2 3" key="1">
    <citation type="journal article" date="2015" name="Parasitol. Res.">
        <title>Viruses in close associations with free-living amoebae.</title>
        <authorList>
            <person name="Scheid P."/>
        </authorList>
    </citation>
    <scope>NUCLEOTIDE SEQUENCE [LARGE SCALE GENOMIC DNA]</scope>
    <source>
        <strain evidence="2">KlaHel</strain>
    </source>
</reference>
<sequence>MANLLGARHCPHLVGFCRRVLGAQVDRLWACRHRLESTTATQRYHWKKKRFGCDPTLLGRAAARSHIFSLFFFSSVPCVCGGKGRRSAGGRLTRRLSPKGSTNRGKEGTERAPPLHVEREKNRATTD</sequence>